<accession>A0A495WCW7</accession>
<dbReference type="GO" id="GO:0009088">
    <property type="term" value="P:threonine biosynthetic process"/>
    <property type="evidence" value="ECO:0007669"/>
    <property type="project" value="UniProtKB-UniRule"/>
</dbReference>
<keyword evidence="5 8" id="KW-0418">Kinase</keyword>
<evidence type="ECO:0000256" key="9">
    <source>
        <dbReference type="NCBIfam" id="TIGR00938"/>
    </source>
</evidence>
<dbReference type="SUPFAM" id="SSF56112">
    <property type="entry name" value="Protein kinase-like (PK-like)"/>
    <property type="match status" value="1"/>
</dbReference>
<evidence type="ECO:0000259" key="10">
    <source>
        <dbReference type="Pfam" id="PF01636"/>
    </source>
</evidence>
<keyword evidence="12" id="KW-1185">Reference proteome</keyword>
<dbReference type="Gene3D" id="3.90.1200.10">
    <property type="match status" value="1"/>
</dbReference>
<dbReference type="InterPro" id="IPR050249">
    <property type="entry name" value="Pseudomonas-type_ThrB"/>
</dbReference>
<proteinExistence type="inferred from homology"/>
<comment type="similarity">
    <text evidence="7 8">Belongs to the pseudomonas-type ThrB family.</text>
</comment>
<dbReference type="EMBL" id="RBXP01000014">
    <property type="protein sequence ID" value="RKT58585.1"/>
    <property type="molecule type" value="Genomic_DNA"/>
</dbReference>
<evidence type="ECO:0000256" key="3">
    <source>
        <dbReference type="ARBA" id="ARBA00022697"/>
    </source>
</evidence>
<evidence type="ECO:0000256" key="5">
    <source>
        <dbReference type="ARBA" id="ARBA00022777"/>
    </source>
</evidence>
<dbReference type="CDD" id="cd05153">
    <property type="entry name" value="HomoserineK_II"/>
    <property type="match status" value="1"/>
</dbReference>
<keyword evidence="3 8" id="KW-0791">Threonine biosynthesis</keyword>
<dbReference type="UniPathway" id="UPA00050">
    <property type="reaction ID" value="UER00064"/>
</dbReference>
<evidence type="ECO:0000256" key="4">
    <source>
        <dbReference type="ARBA" id="ARBA00022741"/>
    </source>
</evidence>
<dbReference type="Pfam" id="PF01636">
    <property type="entry name" value="APH"/>
    <property type="match status" value="1"/>
</dbReference>
<gene>
    <name evidence="8" type="primary">thrB</name>
    <name evidence="11" type="ORF">DFR40_1604</name>
</gene>
<dbReference type="NCBIfam" id="TIGR00938">
    <property type="entry name" value="thrB_alt"/>
    <property type="match status" value="1"/>
</dbReference>
<dbReference type="RefSeq" id="WP_121457956.1">
    <property type="nucleotide sequence ID" value="NZ_RBXP01000014.1"/>
</dbReference>
<dbReference type="GO" id="GO:0004413">
    <property type="term" value="F:homoserine kinase activity"/>
    <property type="evidence" value="ECO:0007669"/>
    <property type="project" value="UniProtKB-UniRule"/>
</dbReference>
<dbReference type="PANTHER" id="PTHR21064">
    <property type="entry name" value="AMINOGLYCOSIDE PHOSPHOTRANSFERASE DOMAIN-CONTAINING PROTEIN-RELATED"/>
    <property type="match status" value="1"/>
</dbReference>
<dbReference type="InterPro" id="IPR005280">
    <property type="entry name" value="Homoserine_kinase_II"/>
</dbReference>
<dbReference type="Gene3D" id="3.30.200.20">
    <property type="entry name" value="Phosphorylase Kinase, domain 1"/>
    <property type="match status" value="1"/>
</dbReference>
<evidence type="ECO:0000256" key="2">
    <source>
        <dbReference type="ARBA" id="ARBA00022679"/>
    </source>
</evidence>
<dbReference type="HAMAP" id="MF_00301">
    <property type="entry name" value="Homoser_kinase_2"/>
    <property type="match status" value="1"/>
</dbReference>
<keyword evidence="2 8" id="KW-0808">Transferase</keyword>
<keyword evidence="4 8" id="KW-0547">Nucleotide-binding</keyword>
<dbReference type="GO" id="GO:0005524">
    <property type="term" value="F:ATP binding"/>
    <property type="evidence" value="ECO:0007669"/>
    <property type="project" value="UniProtKB-KW"/>
</dbReference>
<evidence type="ECO:0000256" key="7">
    <source>
        <dbReference type="ARBA" id="ARBA00038240"/>
    </source>
</evidence>
<protein>
    <recommendedName>
        <fullName evidence="8 9">Homoserine kinase</fullName>
        <shortName evidence="8">HK</shortName>
        <shortName evidence="8">HSK</shortName>
        <ecNumber evidence="8 9">2.7.1.39</ecNumber>
    </recommendedName>
</protein>
<evidence type="ECO:0000313" key="11">
    <source>
        <dbReference type="EMBL" id="RKT58585.1"/>
    </source>
</evidence>
<comment type="pathway">
    <text evidence="8">Amino-acid biosynthesis; L-threonine biosynthesis; L-threonine from L-aspartate: step 4/5.</text>
</comment>
<dbReference type="OrthoDB" id="9777460at2"/>
<dbReference type="AlphaFoldDB" id="A0A495WCW7"/>
<name>A0A495WCW7_9RHOO</name>
<evidence type="ECO:0000313" key="12">
    <source>
        <dbReference type="Proteomes" id="UP000270626"/>
    </source>
</evidence>
<sequence>MSVYTTVGRAELAAWLAPLAAGELLEHAGIAAGMQNSNYFVSTGRGRYVLTLFEAIDPAGLDFYLHLQAHLADAGLPCPRPLADAAGQRWRPLCGKPAALLTCLPGRAVDQPDAAQCRAVGAALAQLHLAAADLAGAPANPCGAAWRQAVGADLLPLLGAAEAALLADELAFQANQDWSVLPQGVIHADLFRDNVLWDADGRLGGLLDFYFAGVDAWLFDLAVVANDWCPDDARLAALVDGYAGVRPLTAAEQAAWSAVRRAAALRFWLLRLDARLRPRAGEVVTVKDPDDFRRLLEQFRLAPPALPG</sequence>
<evidence type="ECO:0000256" key="8">
    <source>
        <dbReference type="HAMAP-Rule" id="MF_00301"/>
    </source>
</evidence>
<feature type="domain" description="Aminoglycoside phosphotransferase" evidence="10">
    <location>
        <begin position="29"/>
        <end position="243"/>
    </location>
</feature>
<organism evidence="11 12">
    <name type="scientific">Azonexus fungiphilus</name>
    <dbReference type="NCBI Taxonomy" id="146940"/>
    <lineage>
        <taxon>Bacteria</taxon>
        <taxon>Pseudomonadati</taxon>
        <taxon>Pseudomonadota</taxon>
        <taxon>Betaproteobacteria</taxon>
        <taxon>Rhodocyclales</taxon>
        <taxon>Azonexaceae</taxon>
        <taxon>Azonexus</taxon>
    </lineage>
</organism>
<comment type="catalytic activity">
    <reaction evidence="8">
        <text>L-homoserine + ATP = O-phospho-L-homoserine + ADP + H(+)</text>
        <dbReference type="Rhea" id="RHEA:13985"/>
        <dbReference type="ChEBI" id="CHEBI:15378"/>
        <dbReference type="ChEBI" id="CHEBI:30616"/>
        <dbReference type="ChEBI" id="CHEBI:57476"/>
        <dbReference type="ChEBI" id="CHEBI:57590"/>
        <dbReference type="ChEBI" id="CHEBI:456216"/>
        <dbReference type="EC" id="2.7.1.39"/>
    </reaction>
</comment>
<dbReference type="EC" id="2.7.1.39" evidence="8 9"/>
<dbReference type="Proteomes" id="UP000270626">
    <property type="component" value="Unassembled WGS sequence"/>
</dbReference>
<dbReference type="InterPro" id="IPR011009">
    <property type="entry name" value="Kinase-like_dom_sf"/>
</dbReference>
<keyword evidence="1 8" id="KW-0028">Amino-acid biosynthesis</keyword>
<evidence type="ECO:0000256" key="1">
    <source>
        <dbReference type="ARBA" id="ARBA00022605"/>
    </source>
</evidence>
<dbReference type="NCBIfam" id="NF003558">
    <property type="entry name" value="PRK05231.1"/>
    <property type="match status" value="1"/>
</dbReference>
<evidence type="ECO:0000256" key="6">
    <source>
        <dbReference type="ARBA" id="ARBA00022840"/>
    </source>
</evidence>
<dbReference type="PANTHER" id="PTHR21064:SF6">
    <property type="entry name" value="AMINOGLYCOSIDE PHOSPHOTRANSFERASE DOMAIN-CONTAINING PROTEIN"/>
    <property type="match status" value="1"/>
</dbReference>
<comment type="caution">
    <text evidence="11">The sequence shown here is derived from an EMBL/GenBank/DDBJ whole genome shotgun (WGS) entry which is preliminary data.</text>
</comment>
<reference evidence="11 12" key="1">
    <citation type="submission" date="2018-10" db="EMBL/GenBank/DDBJ databases">
        <title>Genomic Encyclopedia of Type Strains, Phase IV (KMG-IV): sequencing the most valuable type-strain genomes for metagenomic binning, comparative biology and taxonomic classification.</title>
        <authorList>
            <person name="Goeker M."/>
        </authorList>
    </citation>
    <scope>NUCLEOTIDE SEQUENCE [LARGE SCALE GENOMIC DNA]</scope>
    <source>
        <strain evidence="11 12">DSM 23841</strain>
    </source>
</reference>
<dbReference type="InterPro" id="IPR002575">
    <property type="entry name" value="Aminoglycoside_PTrfase"/>
</dbReference>
<keyword evidence="6 8" id="KW-0067">ATP-binding</keyword>